<dbReference type="AlphaFoldDB" id="A0A326RME0"/>
<sequence length="66" mass="7617">MIVNKGCGKLEIVQNIAKLFFQFVIEVKIYLLWACRLISVENLAGRFLISIKIGQVIKCQIFNFQL</sequence>
<name>A0A326RME0_9BACT</name>
<dbReference type="EMBL" id="QKTX01000015">
    <property type="protein sequence ID" value="PZV79079.1"/>
    <property type="molecule type" value="Genomic_DNA"/>
</dbReference>
<evidence type="ECO:0000313" key="1">
    <source>
        <dbReference type="EMBL" id="PZV79079.1"/>
    </source>
</evidence>
<gene>
    <name evidence="1" type="ORF">CLV31_11539</name>
</gene>
<organism evidence="1 2">
    <name type="scientific">Algoriphagus aquaeductus</name>
    <dbReference type="NCBI Taxonomy" id="475299"/>
    <lineage>
        <taxon>Bacteria</taxon>
        <taxon>Pseudomonadati</taxon>
        <taxon>Bacteroidota</taxon>
        <taxon>Cytophagia</taxon>
        <taxon>Cytophagales</taxon>
        <taxon>Cyclobacteriaceae</taxon>
        <taxon>Algoriphagus</taxon>
    </lineage>
</organism>
<protein>
    <submittedName>
        <fullName evidence="1">Uncharacterized protein</fullName>
    </submittedName>
</protein>
<dbReference type="Proteomes" id="UP000248917">
    <property type="component" value="Unassembled WGS sequence"/>
</dbReference>
<evidence type="ECO:0000313" key="2">
    <source>
        <dbReference type="Proteomes" id="UP000248917"/>
    </source>
</evidence>
<reference evidence="1 2" key="1">
    <citation type="submission" date="2018-06" db="EMBL/GenBank/DDBJ databases">
        <title>Genomic Encyclopedia of Archaeal and Bacterial Type Strains, Phase II (KMG-II): from individual species to whole genera.</title>
        <authorList>
            <person name="Goeker M."/>
        </authorList>
    </citation>
    <scope>NUCLEOTIDE SEQUENCE [LARGE SCALE GENOMIC DNA]</scope>
    <source>
        <strain evidence="1 2">T4</strain>
    </source>
</reference>
<proteinExistence type="predicted"/>
<accession>A0A326RME0</accession>
<comment type="caution">
    <text evidence="1">The sequence shown here is derived from an EMBL/GenBank/DDBJ whole genome shotgun (WGS) entry which is preliminary data.</text>
</comment>
<keyword evidence="2" id="KW-1185">Reference proteome</keyword>